<protein>
    <submittedName>
        <fullName evidence="1">Uncharacterized protein</fullName>
    </submittedName>
</protein>
<keyword evidence="2" id="KW-1185">Reference proteome</keyword>
<organism evidence="1 2">
    <name type="scientific">Natronorubrum tibetense GA33</name>
    <dbReference type="NCBI Taxonomy" id="1114856"/>
    <lineage>
        <taxon>Archaea</taxon>
        <taxon>Methanobacteriati</taxon>
        <taxon>Methanobacteriota</taxon>
        <taxon>Stenosarchaea group</taxon>
        <taxon>Halobacteria</taxon>
        <taxon>Halobacteriales</taxon>
        <taxon>Natrialbaceae</taxon>
        <taxon>Natronorubrum</taxon>
    </lineage>
</organism>
<gene>
    <name evidence="1" type="ORF">C496_15282</name>
</gene>
<evidence type="ECO:0000313" key="2">
    <source>
        <dbReference type="Proteomes" id="UP000011599"/>
    </source>
</evidence>
<evidence type="ECO:0000313" key="1">
    <source>
        <dbReference type="EMBL" id="ELY39232.1"/>
    </source>
</evidence>
<dbReference type="AlphaFoldDB" id="L9VQH5"/>
<dbReference type="STRING" id="1114856.GCA_000383975_04523"/>
<name>L9VQH5_9EURY</name>
<sequence length="60" mass="6643">MLVGVPIEYTTDYGRNDGPAGGENGLRRGIYPAFGESMTGRSDSPFCVTFRVSSLEWIRR</sequence>
<dbReference type="Proteomes" id="UP000011599">
    <property type="component" value="Unassembled WGS sequence"/>
</dbReference>
<accession>L9VQH5</accession>
<comment type="caution">
    <text evidence="1">The sequence shown here is derived from an EMBL/GenBank/DDBJ whole genome shotgun (WGS) entry which is preliminary data.</text>
</comment>
<dbReference type="EMBL" id="AOHW01000038">
    <property type="protein sequence ID" value="ELY39232.1"/>
    <property type="molecule type" value="Genomic_DNA"/>
</dbReference>
<proteinExistence type="predicted"/>
<dbReference type="PATRIC" id="fig|1114856.3.peg.3168"/>
<reference evidence="1 2" key="1">
    <citation type="journal article" date="2014" name="PLoS Genet.">
        <title>Phylogenetically driven sequencing of extremely halophilic archaea reveals strategies for static and dynamic osmo-response.</title>
        <authorList>
            <person name="Becker E.A."/>
            <person name="Seitzer P.M."/>
            <person name="Tritt A."/>
            <person name="Larsen D."/>
            <person name="Krusor M."/>
            <person name="Yao A.I."/>
            <person name="Wu D."/>
            <person name="Madern D."/>
            <person name="Eisen J.A."/>
            <person name="Darling A.E."/>
            <person name="Facciotti M.T."/>
        </authorList>
    </citation>
    <scope>NUCLEOTIDE SEQUENCE [LARGE SCALE GENOMIC DNA]</scope>
    <source>
        <strain evidence="1 2">GA33</strain>
    </source>
</reference>